<evidence type="ECO:0000256" key="3">
    <source>
        <dbReference type="ARBA" id="ARBA00022989"/>
    </source>
</evidence>
<evidence type="ECO:0000256" key="5">
    <source>
        <dbReference type="SAM" id="Phobius"/>
    </source>
</evidence>
<organism evidence="7 8">
    <name type="scientific">Ruoffia tabacinasalis</name>
    <dbReference type="NCBI Taxonomy" id="87458"/>
    <lineage>
        <taxon>Bacteria</taxon>
        <taxon>Bacillati</taxon>
        <taxon>Bacillota</taxon>
        <taxon>Bacilli</taxon>
        <taxon>Lactobacillales</taxon>
        <taxon>Aerococcaceae</taxon>
        <taxon>Ruoffia</taxon>
    </lineage>
</organism>
<feature type="transmembrane region" description="Helical" evidence="5">
    <location>
        <begin position="168"/>
        <end position="191"/>
    </location>
</feature>
<dbReference type="Proteomes" id="UP000306420">
    <property type="component" value="Unassembled WGS sequence"/>
</dbReference>
<feature type="transmembrane region" description="Helical" evidence="5">
    <location>
        <begin position="212"/>
        <end position="243"/>
    </location>
</feature>
<dbReference type="AlphaFoldDB" id="A0A5R9EJ14"/>
<feature type="transmembrane region" description="Helical" evidence="5">
    <location>
        <begin position="321"/>
        <end position="342"/>
    </location>
</feature>
<evidence type="ECO:0000256" key="2">
    <source>
        <dbReference type="ARBA" id="ARBA00022692"/>
    </source>
</evidence>
<feature type="domain" description="ABC-2 type transporter transmembrane" evidence="6">
    <location>
        <begin position="20"/>
        <end position="338"/>
    </location>
</feature>
<accession>A0A5R9EJ14</accession>
<sequence>MKFIQLVWFHFKRICQNFGLISISFIMPLFMVGGLLFITTSDTNAILSEEFVIVNDSEFVEENVYPRLSENLQANFTSDSKRAFEQLEQSELAMIYEIPVNFPEEGSRIKTRSINGENNDIFFESEFTSVLSEVMTENALNEAELDFEKIQVAEPSIKQSYTPIDGNLVIVVFMTIFFMSYASSLVSADLNKLRSDGVLTRSIVTNARSWQILGSVLAAFSLYNFISAMLVILLICLIFGIIITQLPVIIAAILAFCIFNAGFTMVLFRLFKNDQVILMVGIVLSIVFVFLGIGIIDIPSFSFIQYISPFYWLFESLDTGAILPNIPVIALYGLVLFTAGSFKVERLVKV</sequence>
<keyword evidence="4 5" id="KW-0472">Membrane</keyword>
<dbReference type="InterPro" id="IPR052902">
    <property type="entry name" value="ABC-2_transporter"/>
</dbReference>
<feature type="transmembrane region" description="Helical" evidence="5">
    <location>
        <begin position="249"/>
        <end position="270"/>
    </location>
</feature>
<proteinExistence type="predicted"/>
<evidence type="ECO:0000256" key="1">
    <source>
        <dbReference type="ARBA" id="ARBA00004141"/>
    </source>
</evidence>
<feature type="transmembrane region" description="Helical" evidence="5">
    <location>
        <begin position="277"/>
        <end position="301"/>
    </location>
</feature>
<keyword evidence="3 5" id="KW-1133">Transmembrane helix</keyword>
<protein>
    <submittedName>
        <fullName evidence="7">ABC transporter permease</fullName>
    </submittedName>
</protein>
<evidence type="ECO:0000313" key="8">
    <source>
        <dbReference type="Proteomes" id="UP000306420"/>
    </source>
</evidence>
<comment type="caution">
    <text evidence="7">The sequence shown here is derived from an EMBL/GenBank/DDBJ whole genome shotgun (WGS) entry which is preliminary data.</text>
</comment>
<dbReference type="InterPro" id="IPR013525">
    <property type="entry name" value="ABC2_TM"/>
</dbReference>
<gene>
    <name evidence="7" type="ORF">FEZ33_01580</name>
</gene>
<keyword evidence="2 5" id="KW-0812">Transmembrane</keyword>
<dbReference type="GO" id="GO:0140359">
    <property type="term" value="F:ABC-type transporter activity"/>
    <property type="evidence" value="ECO:0007669"/>
    <property type="project" value="InterPro"/>
</dbReference>
<evidence type="ECO:0000259" key="6">
    <source>
        <dbReference type="Pfam" id="PF12698"/>
    </source>
</evidence>
<dbReference type="RefSeq" id="WP_138403633.1">
    <property type="nucleotide sequence ID" value="NZ_VBSP01000002.1"/>
</dbReference>
<dbReference type="PANTHER" id="PTHR43027">
    <property type="entry name" value="DOXORUBICIN RESISTANCE ABC TRANSPORTER PERMEASE PROTEIN DRRC-RELATED"/>
    <property type="match status" value="1"/>
</dbReference>
<dbReference type="OrthoDB" id="1706094at2"/>
<comment type="subcellular location">
    <subcellularLocation>
        <location evidence="1">Membrane</location>
        <topology evidence="1">Multi-pass membrane protein</topology>
    </subcellularLocation>
</comment>
<reference evidence="7 8" key="1">
    <citation type="submission" date="2019-05" db="EMBL/GenBank/DDBJ databases">
        <title>The metagenome of a microbial culture collection derived from dairy environment covers the genomic content of the human microbiome.</title>
        <authorList>
            <person name="Roder T."/>
            <person name="Wuthrich D."/>
            <person name="Sattari Z."/>
            <person name="Von Ah U."/>
            <person name="Bar C."/>
            <person name="Ronchi F."/>
            <person name="Macpherson A.J."/>
            <person name="Ganal-Vonarburg S.C."/>
            <person name="Bruggmann R."/>
            <person name="Vergeres G."/>
        </authorList>
    </citation>
    <scope>NUCLEOTIDE SEQUENCE [LARGE SCALE GENOMIC DNA]</scope>
    <source>
        <strain evidence="7 8">FAM 24227</strain>
    </source>
</reference>
<feature type="transmembrane region" description="Helical" evidence="5">
    <location>
        <begin position="20"/>
        <end position="38"/>
    </location>
</feature>
<name>A0A5R9EJ14_9LACT</name>
<evidence type="ECO:0000256" key="4">
    <source>
        <dbReference type="ARBA" id="ARBA00023136"/>
    </source>
</evidence>
<dbReference type="EMBL" id="VBSP01000002">
    <property type="protein sequence ID" value="TLQ49351.1"/>
    <property type="molecule type" value="Genomic_DNA"/>
</dbReference>
<dbReference type="PANTHER" id="PTHR43027:SF1">
    <property type="entry name" value="DOXORUBICIN RESISTANCE ABC TRANSPORTER PERMEASE PROTEIN DRRC-RELATED"/>
    <property type="match status" value="1"/>
</dbReference>
<evidence type="ECO:0000313" key="7">
    <source>
        <dbReference type="EMBL" id="TLQ49351.1"/>
    </source>
</evidence>
<dbReference type="Pfam" id="PF12698">
    <property type="entry name" value="ABC2_membrane_3"/>
    <property type="match status" value="1"/>
</dbReference>
<dbReference type="GO" id="GO:0016020">
    <property type="term" value="C:membrane"/>
    <property type="evidence" value="ECO:0007669"/>
    <property type="project" value="UniProtKB-SubCell"/>
</dbReference>